<evidence type="ECO:0000256" key="1">
    <source>
        <dbReference type="ARBA" id="ARBA00004370"/>
    </source>
</evidence>
<keyword evidence="9" id="KW-1185">Reference proteome</keyword>
<feature type="transmembrane region" description="Helical" evidence="6">
    <location>
        <begin position="25"/>
        <end position="52"/>
    </location>
</feature>
<dbReference type="SUPFAM" id="SSF51306">
    <property type="entry name" value="LexA/Signal peptidase"/>
    <property type="match status" value="1"/>
</dbReference>
<dbReference type="InterPro" id="IPR036286">
    <property type="entry name" value="LexA/Signal_pep-like_sf"/>
</dbReference>
<proteinExistence type="predicted"/>
<feature type="transmembrane region" description="Helical" evidence="6">
    <location>
        <begin position="155"/>
        <end position="176"/>
    </location>
</feature>
<keyword evidence="3 6" id="KW-1133">Transmembrane helix</keyword>
<dbReference type="AlphaFoldDB" id="A0A511JFH7"/>
<reference evidence="8 9" key="1">
    <citation type="submission" date="2019-07" db="EMBL/GenBank/DDBJ databases">
        <title>Whole genome shotgun sequence of Cellulomonas terrae NBRC 100819.</title>
        <authorList>
            <person name="Hosoyama A."/>
            <person name="Uohara A."/>
            <person name="Ohji S."/>
            <person name="Ichikawa N."/>
        </authorList>
    </citation>
    <scope>NUCLEOTIDE SEQUENCE [LARGE SCALE GENOMIC DNA]</scope>
    <source>
        <strain evidence="8 9">NBRC 100819</strain>
    </source>
</reference>
<dbReference type="EMBL" id="BJWH01000001">
    <property type="protein sequence ID" value="GEL96747.1"/>
    <property type="molecule type" value="Genomic_DNA"/>
</dbReference>
<gene>
    <name evidence="8" type="ORF">CTE05_02940</name>
</gene>
<comment type="subcellular location">
    <subcellularLocation>
        <location evidence="1">Membrane</location>
    </subcellularLocation>
</comment>
<dbReference type="RefSeq" id="WP_186814689.1">
    <property type="nucleotide sequence ID" value="NZ_BJWH01000001.1"/>
</dbReference>
<dbReference type="GO" id="GO:0016020">
    <property type="term" value="C:membrane"/>
    <property type="evidence" value="ECO:0007669"/>
    <property type="project" value="UniProtKB-SubCell"/>
</dbReference>
<evidence type="ECO:0000256" key="4">
    <source>
        <dbReference type="ARBA" id="ARBA00023136"/>
    </source>
</evidence>
<feature type="domain" description="Peptidase S26" evidence="7">
    <location>
        <begin position="27"/>
        <end position="127"/>
    </location>
</feature>
<evidence type="ECO:0000313" key="9">
    <source>
        <dbReference type="Proteomes" id="UP000321049"/>
    </source>
</evidence>
<evidence type="ECO:0000313" key="8">
    <source>
        <dbReference type="EMBL" id="GEL96747.1"/>
    </source>
</evidence>
<dbReference type="EC" id="3.4.21.89" evidence="5"/>
<dbReference type="PANTHER" id="PTHR10806">
    <property type="entry name" value="SIGNAL PEPTIDASE COMPLEX CATALYTIC SUBUNIT SEC11"/>
    <property type="match status" value="1"/>
</dbReference>
<keyword evidence="2 6" id="KW-0812">Transmembrane</keyword>
<evidence type="ECO:0000256" key="5">
    <source>
        <dbReference type="NCBIfam" id="TIGR02228"/>
    </source>
</evidence>
<dbReference type="Pfam" id="PF10502">
    <property type="entry name" value="Peptidase_S26"/>
    <property type="match status" value="1"/>
</dbReference>
<comment type="caution">
    <text evidence="8">The sequence shown here is derived from an EMBL/GenBank/DDBJ whole genome shotgun (WGS) entry which is preliminary data.</text>
</comment>
<organism evidence="8 9">
    <name type="scientific">Cellulomonas terrae</name>
    <dbReference type="NCBI Taxonomy" id="311234"/>
    <lineage>
        <taxon>Bacteria</taxon>
        <taxon>Bacillati</taxon>
        <taxon>Actinomycetota</taxon>
        <taxon>Actinomycetes</taxon>
        <taxon>Micrococcales</taxon>
        <taxon>Cellulomonadaceae</taxon>
        <taxon>Cellulomonas</taxon>
    </lineage>
</organism>
<dbReference type="GO" id="GO:0004252">
    <property type="term" value="F:serine-type endopeptidase activity"/>
    <property type="evidence" value="ECO:0007669"/>
    <property type="project" value="UniProtKB-UniRule"/>
</dbReference>
<dbReference type="CDD" id="cd06530">
    <property type="entry name" value="S26_SPase_I"/>
    <property type="match status" value="1"/>
</dbReference>
<dbReference type="InterPro" id="IPR001733">
    <property type="entry name" value="Peptidase_S26B"/>
</dbReference>
<accession>A0A511JFH7</accession>
<feature type="transmembrane region" description="Helical" evidence="6">
    <location>
        <begin position="225"/>
        <end position="243"/>
    </location>
</feature>
<dbReference type="GO" id="GO:0006465">
    <property type="term" value="P:signal peptide processing"/>
    <property type="evidence" value="ECO:0007669"/>
    <property type="project" value="UniProtKB-UniRule"/>
</dbReference>
<evidence type="ECO:0000259" key="7">
    <source>
        <dbReference type="Pfam" id="PF10502"/>
    </source>
</evidence>
<protein>
    <recommendedName>
        <fullName evidence="5">Signal peptidase I</fullName>
        <ecNumber evidence="5">3.4.21.89</ecNumber>
    </recommendedName>
</protein>
<evidence type="ECO:0000256" key="3">
    <source>
        <dbReference type="ARBA" id="ARBA00022989"/>
    </source>
</evidence>
<keyword evidence="4 6" id="KW-0472">Membrane</keyword>
<dbReference type="PANTHER" id="PTHR10806:SF6">
    <property type="entry name" value="SIGNAL PEPTIDASE COMPLEX CATALYTIC SUBUNIT SEC11"/>
    <property type="match status" value="1"/>
</dbReference>
<dbReference type="NCBIfam" id="TIGR02228">
    <property type="entry name" value="sigpep_I_arch"/>
    <property type="match status" value="1"/>
</dbReference>
<evidence type="ECO:0000256" key="6">
    <source>
        <dbReference type="SAM" id="Phobius"/>
    </source>
</evidence>
<dbReference type="InterPro" id="IPR019533">
    <property type="entry name" value="Peptidase_S26"/>
</dbReference>
<dbReference type="PRINTS" id="PR00728">
    <property type="entry name" value="SIGNALPTASE"/>
</dbReference>
<dbReference type="Proteomes" id="UP000321049">
    <property type="component" value="Unassembled WGS sequence"/>
</dbReference>
<name>A0A511JFH7_9CELL</name>
<sequence length="248" mass="26177">MDTATAPEARTPRLLDHVWSGFSSFALVAIVLVALGMIVVPLAIGATPFTVLTGSMEPSMPPGSLVVTRPVDPDTIDIGDVVTYQLRSNEPEVVTHRVVGVGFGTGGERVFVTRGDANDVNDEPVRAVQVRGVVAYHLPYLGHLNTWVGMNRPGWLLKAVAGALILYGVVLVAGGVRDRLRRKQGGVEQAEAPGEQAADLGPDLRAGLDDVLEVPPRPTPRRPQGALVAVVAVAGILLALSLVGRRSR</sequence>
<evidence type="ECO:0000256" key="2">
    <source>
        <dbReference type="ARBA" id="ARBA00022692"/>
    </source>
</evidence>
<dbReference type="GO" id="GO:0009003">
    <property type="term" value="F:signal peptidase activity"/>
    <property type="evidence" value="ECO:0007669"/>
    <property type="project" value="UniProtKB-EC"/>
</dbReference>